<dbReference type="EMBL" id="JBHTIU010000094">
    <property type="protein sequence ID" value="MFD0871966.1"/>
    <property type="molecule type" value="Genomic_DNA"/>
</dbReference>
<sequence length="78" mass="8723">RIPYFFVACEGSKSWYTEYFTPSHVWKVASIKGKNALIPGKNAKSGHIKSIFTFFQLEGDLPKYHLASSGVSVIATIR</sequence>
<keyword evidence="2" id="KW-1185">Reference proteome</keyword>
<reference evidence="2" key="1">
    <citation type="journal article" date="2019" name="Int. J. Syst. Evol. Microbiol.">
        <title>The Global Catalogue of Microorganisms (GCM) 10K type strain sequencing project: providing services to taxonomists for standard genome sequencing and annotation.</title>
        <authorList>
            <consortium name="The Broad Institute Genomics Platform"/>
            <consortium name="The Broad Institute Genome Sequencing Center for Infectious Disease"/>
            <person name="Wu L."/>
            <person name="Ma J."/>
        </authorList>
    </citation>
    <scope>NUCLEOTIDE SEQUENCE [LARGE SCALE GENOMIC DNA]</scope>
    <source>
        <strain evidence="2">CCUG 57263</strain>
    </source>
</reference>
<organism evidence="1 2">
    <name type="scientific">Paenibacillus residui</name>
    <dbReference type="NCBI Taxonomy" id="629724"/>
    <lineage>
        <taxon>Bacteria</taxon>
        <taxon>Bacillati</taxon>
        <taxon>Bacillota</taxon>
        <taxon>Bacilli</taxon>
        <taxon>Bacillales</taxon>
        <taxon>Paenibacillaceae</taxon>
        <taxon>Paenibacillus</taxon>
    </lineage>
</organism>
<evidence type="ECO:0000313" key="1">
    <source>
        <dbReference type="EMBL" id="MFD0871966.1"/>
    </source>
</evidence>
<feature type="non-terminal residue" evidence="1">
    <location>
        <position position="1"/>
    </location>
</feature>
<protein>
    <submittedName>
        <fullName evidence="1">Uncharacterized protein</fullName>
    </submittedName>
</protein>
<gene>
    <name evidence="1" type="ORF">ACFQ03_22815</name>
</gene>
<dbReference type="Proteomes" id="UP001597120">
    <property type="component" value="Unassembled WGS sequence"/>
</dbReference>
<comment type="caution">
    <text evidence="1">The sequence shown here is derived from an EMBL/GenBank/DDBJ whole genome shotgun (WGS) entry which is preliminary data.</text>
</comment>
<proteinExistence type="predicted"/>
<evidence type="ECO:0000313" key="2">
    <source>
        <dbReference type="Proteomes" id="UP001597120"/>
    </source>
</evidence>
<dbReference type="RefSeq" id="WP_379291217.1">
    <property type="nucleotide sequence ID" value="NZ_JBHTIU010000094.1"/>
</dbReference>
<accession>A0ABW3DF57</accession>
<name>A0ABW3DF57_9BACL</name>